<evidence type="ECO:0000259" key="1">
    <source>
        <dbReference type="PROSITE" id="PS50195"/>
    </source>
</evidence>
<accession>A0A6P8FCE0</accession>
<dbReference type="Proteomes" id="UP000515152">
    <property type="component" value="Chromosome 5"/>
</dbReference>
<feature type="domain" description="PX" evidence="1">
    <location>
        <begin position="1"/>
        <end position="139"/>
    </location>
</feature>
<dbReference type="PANTHER" id="PTHR45850:SF2">
    <property type="entry name" value="SORTING NEXIN-5-LIKE"/>
    <property type="match status" value="1"/>
</dbReference>
<proteinExistence type="predicted"/>
<name>A0A6P8FCE0_CLUHA</name>
<dbReference type="AlphaFoldDB" id="A0A6P8FCE0"/>
<gene>
    <name evidence="3" type="primary">si:dkey-28n18.9</name>
</gene>
<dbReference type="Pfam" id="PF00787">
    <property type="entry name" value="PX"/>
    <property type="match status" value="1"/>
</dbReference>
<dbReference type="KEGG" id="char:105899965"/>
<dbReference type="InterPro" id="IPR001683">
    <property type="entry name" value="PX_dom"/>
</dbReference>
<dbReference type="GeneID" id="105899965"/>
<keyword evidence="2" id="KW-1185">Reference proteome</keyword>
<dbReference type="GO" id="GO:0035091">
    <property type="term" value="F:phosphatidylinositol binding"/>
    <property type="evidence" value="ECO:0007669"/>
    <property type="project" value="InterPro"/>
</dbReference>
<dbReference type="OrthoDB" id="9976382at2759"/>
<reference evidence="3" key="1">
    <citation type="submission" date="2025-08" db="UniProtKB">
        <authorList>
            <consortium name="RefSeq"/>
        </authorList>
    </citation>
    <scope>IDENTIFICATION</scope>
</reference>
<dbReference type="CDD" id="cd06093">
    <property type="entry name" value="PX_domain"/>
    <property type="match status" value="1"/>
</dbReference>
<sequence>MEESGLSISADSIRVTEVTEDGDALIFTITSQKLNSDVGVCVCRTFEDFEWLQQSLFSQEDVPGLQGVIFPPLPGKPLSSPQSQAQAKALKQLGFLALGDDWKSYCKALEIYLQQVANHSTLSKNKALESLLTNSEPPGKQRVHKGIFSRLSQAVGELRKENHKDLDDFFQNERNNNLSMTQFSKTATEKFLEVVLSEQKLAVACGHLSTSLHLCVNQEGSDAGNFSKICMKLSEVIDAVKRNFEKVADNNLSTLGLGLDMEYRGQEAKKDMLFRRTCKLVELETAVKNAEKAKPNKKAIMEEVKKVVEKDFDQISSIAKEEIGCFNKCKVTLLRSSLVDWCEKQLHTAREDHELFSRQLEACEQLCVTESTENRIE</sequence>
<dbReference type="PROSITE" id="PS50195">
    <property type="entry name" value="PX"/>
    <property type="match status" value="1"/>
</dbReference>
<evidence type="ECO:0000313" key="2">
    <source>
        <dbReference type="Proteomes" id="UP000515152"/>
    </source>
</evidence>
<protein>
    <submittedName>
        <fullName evidence="3">Sorting nexin-5</fullName>
    </submittedName>
</protein>
<organism evidence="2 3">
    <name type="scientific">Clupea harengus</name>
    <name type="common">Atlantic herring</name>
    <dbReference type="NCBI Taxonomy" id="7950"/>
    <lineage>
        <taxon>Eukaryota</taxon>
        <taxon>Metazoa</taxon>
        <taxon>Chordata</taxon>
        <taxon>Craniata</taxon>
        <taxon>Vertebrata</taxon>
        <taxon>Euteleostomi</taxon>
        <taxon>Actinopterygii</taxon>
        <taxon>Neopterygii</taxon>
        <taxon>Teleostei</taxon>
        <taxon>Clupei</taxon>
        <taxon>Clupeiformes</taxon>
        <taxon>Clupeoidei</taxon>
        <taxon>Clupeidae</taxon>
        <taxon>Clupea</taxon>
    </lineage>
</organism>
<dbReference type="RefSeq" id="XP_031423119.2">
    <property type="nucleotide sequence ID" value="XM_031567259.2"/>
</dbReference>
<evidence type="ECO:0000313" key="3">
    <source>
        <dbReference type="RefSeq" id="XP_031423119.2"/>
    </source>
</evidence>
<dbReference type="PANTHER" id="PTHR45850">
    <property type="entry name" value="SORTING NEXIN FAMILY MEMBER"/>
    <property type="match status" value="1"/>
</dbReference>